<accession>A0ABN7WUK9</accession>
<name>A0ABN7WUK9_GIGMA</name>
<proteinExistence type="predicted"/>
<organism evidence="1 2">
    <name type="scientific">Gigaspora margarita</name>
    <dbReference type="NCBI Taxonomy" id="4874"/>
    <lineage>
        <taxon>Eukaryota</taxon>
        <taxon>Fungi</taxon>
        <taxon>Fungi incertae sedis</taxon>
        <taxon>Mucoromycota</taxon>
        <taxon>Glomeromycotina</taxon>
        <taxon>Glomeromycetes</taxon>
        <taxon>Diversisporales</taxon>
        <taxon>Gigasporaceae</taxon>
        <taxon>Gigaspora</taxon>
    </lineage>
</organism>
<evidence type="ECO:0000313" key="2">
    <source>
        <dbReference type="Proteomes" id="UP000789901"/>
    </source>
</evidence>
<dbReference type="Proteomes" id="UP000789901">
    <property type="component" value="Unassembled WGS sequence"/>
</dbReference>
<sequence length="166" mass="18812">MSLGIHVSDFLIETIGPLRDDLKEAHEMMVLELHHNGFWNAKKLIIQVKQAINIFERTHPGCVDLFAFDNTTAHTAFAKDTFLPSKMNLFPSGSVPKMQDTVWNRNHQLMPKGLKWILGKRGLWQEGIVLKCASCKKEPNSNITNCCARCLMANQSDFLAQCDQVQ</sequence>
<dbReference type="PANTHER" id="PTHR35871">
    <property type="entry name" value="EXPRESSED PROTEIN"/>
    <property type="match status" value="1"/>
</dbReference>
<gene>
    <name evidence="1" type="ORF">GMARGA_LOCUS35334</name>
</gene>
<dbReference type="PANTHER" id="PTHR35871:SF1">
    <property type="entry name" value="CXC1-LIKE CYSTEINE CLUSTER ASSOCIATED WITH KDZ TRANSPOSASES DOMAIN-CONTAINING PROTEIN"/>
    <property type="match status" value="1"/>
</dbReference>
<protein>
    <submittedName>
        <fullName evidence="1">10184_t:CDS:1</fullName>
    </submittedName>
</protein>
<comment type="caution">
    <text evidence="1">The sequence shown here is derived from an EMBL/GenBank/DDBJ whole genome shotgun (WGS) entry which is preliminary data.</text>
</comment>
<dbReference type="EMBL" id="CAJVQB010065367">
    <property type="protein sequence ID" value="CAG8841267.1"/>
    <property type="molecule type" value="Genomic_DNA"/>
</dbReference>
<evidence type="ECO:0000313" key="1">
    <source>
        <dbReference type="EMBL" id="CAG8841267.1"/>
    </source>
</evidence>
<reference evidence="1 2" key="1">
    <citation type="submission" date="2021-06" db="EMBL/GenBank/DDBJ databases">
        <authorList>
            <person name="Kallberg Y."/>
            <person name="Tangrot J."/>
            <person name="Rosling A."/>
        </authorList>
    </citation>
    <scope>NUCLEOTIDE SEQUENCE [LARGE SCALE GENOMIC DNA]</scope>
    <source>
        <strain evidence="1 2">120-4 pot B 10/14</strain>
    </source>
</reference>
<keyword evidence="2" id="KW-1185">Reference proteome</keyword>